<dbReference type="SUPFAM" id="SSF53850">
    <property type="entry name" value="Periplasmic binding protein-like II"/>
    <property type="match status" value="1"/>
</dbReference>
<dbReference type="NCBIfam" id="NF008633">
    <property type="entry name" value="PRK11622.1"/>
    <property type="match status" value="1"/>
</dbReference>
<proteinExistence type="predicted"/>
<feature type="signal peptide" evidence="1">
    <location>
        <begin position="1"/>
        <end position="21"/>
    </location>
</feature>
<dbReference type="Proteomes" id="UP000617355">
    <property type="component" value="Unassembled WGS sequence"/>
</dbReference>
<evidence type="ECO:0000256" key="1">
    <source>
        <dbReference type="SAM" id="SignalP"/>
    </source>
</evidence>
<protein>
    <submittedName>
        <fullName evidence="2">ABC transporter substrate-binding protein</fullName>
    </submittedName>
</protein>
<dbReference type="PIRSF" id="PIRSF029172">
    <property type="entry name" value="UCP029172_ABC_sbc_YnjB"/>
    <property type="match status" value="1"/>
</dbReference>
<sequence>MRLHLAAAALAASLATAPAVADDWQATLDAARGQTVFWNAWGGDGRTNAFIDWVGDETARRFGVEVRHVKLTDTAEAVTRVISEKAAGRDEGGSVDMIWINGPNFLAMKEQGLLHGPFVESLPNAAYLDLSPGAPATVDFTEPVEGMESPWRLARFVFAFDTARIDVPPETMAEFVPWAEAHPGRMTHPDPSNFMGATFLKQALIELAPDASALQSPAGDAVFAEATAPLWAWYDALRPNLWRGGAAFPENESIQQQLMNDGEIDIAMYFDPAAPAAAIRQGLLPDTARVFVPKGGSIGNVSFVAIPYNAANREGAMVVANFLLAPETQAQMQNIDVLGAFSVLDPARLDDAGRAAFAALPDDPALPRLDELGPTLIEPHASWMTRLTEAWADRNTR</sequence>
<feature type="chain" id="PRO_5046892179" evidence="1">
    <location>
        <begin position="22"/>
        <end position="397"/>
    </location>
</feature>
<dbReference type="InterPro" id="IPR006059">
    <property type="entry name" value="SBP"/>
</dbReference>
<keyword evidence="3" id="KW-1185">Reference proteome</keyword>
<dbReference type="EMBL" id="BMGI01000002">
    <property type="protein sequence ID" value="GGD33637.1"/>
    <property type="molecule type" value="Genomic_DNA"/>
</dbReference>
<evidence type="ECO:0000313" key="2">
    <source>
        <dbReference type="EMBL" id="GGD33637.1"/>
    </source>
</evidence>
<dbReference type="InterPro" id="IPR027020">
    <property type="entry name" value="YnjB"/>
</dbReference>
<dbReference type="PANTHER" id="PTHR42779:SF1">
    <property type="entry name" value="PROTEIN YNJB"/>
    <property type="match status" value="1"/>
</dbReference>
<name>A0ABQ1QLH3_9RHOB</name>
<comment type="caution">
    <text evidence="2">The sequence shown here is derived from an EMBL/GenBank/DDBJ whole genome shotgun (WGS) entry which is preliminary data.</text>
</comment>
<dbReference type="Gene3D" id="3.40.190.10">
    <property type="entry name" value="Periplasmic binding protein-like II"/>
    <property type="match status" value="2"/>
</dbReference>
<keyword evidence="1" id="KW-0732">Signal</keyword>
<gene>
    <name evidence="2" type="ORF">GCM10011358_17120</name>
</gene>
<dbReference type="PANTHER" id="PTHR42779">
    <property type="entry name" value="PROTEIN YNJB"/>
    <property type="match status" value="1"/>
</dbReference>
<dbReference type="Pfam" id="PF13416">
    <property type="entry name" value="SBP_bac_8"/>
    <property type="match status" value="1"/>
</dbReference>
<evidence type="ECO:0000313" key="3">
    <source>
        <dbReference type="Proteomes" id="UP000617355"/>
    </source>
</evidence>
<accession>A0ABQ1QLH3</accession>
<dbReference type="RefSeq" id="WP_188527212.1">
    <property type="nucleotide sequence ID" value="NZ_BMGI01000002.1"/>
</dbReference>
<reference evidence="3" key="1">
    <citation type="journal article" date="2019" name="Int. J. Syst. Evol. Microbiol.">
        <title>The Global Catalogue of Microorganisms (GCM) 10K type strain sequencing project: providing services to taxonomists for standard genome sequencing and annotation.</title>
        <authorList>
            <consortium name="The Broad Institute Genomics Platform"/>
            <consortium name="The Broad Institute Genome Sequencing Center for Infectious Disease"/>
            <person name="Wu L."/>
            <person name="Ma J."/>
        </authorList>
    </citation>
    <scope>NUCLEOTIDE SEQUENCE [LARGE SCALE GENOMIC DNA]</scope>
    <source>
        <strain evidence="3">CGMCC 1.12922</strain>
    </source>
</reference>
<organism evidence="2 3">
    <name type="scientific">Sinisalibacter lacisalsi</name>
    <dbReference type="NCBI Taxonomy" id="1526570"/>
    <lineage>
        <taxon>Bacteria</taxon>
        <taxon>Pseudomonadati</taxon>
        <taxon>Pseudomonadota</taxon>
        <taxon>Alphaproteobacteria</taxon>
        <taxon>Rhodobacterales</taxon>
        <taxon>Roseobacteraceae</taxon>
        <taxon>Sinisalibacter</taxon>
    </lineage>
</organism>